<sequence>MSRSQAPTAGRRRNHIVGRRLGRACLRKEIKRRGRGVSTHLRTTLGAGHPIARDWSRTTGRRSVVCCPKRRGRRPYLFSSVIRHHCMREAASRQGLWATSACGVARKYGETVKMRLPHGVHDRCIRTRDCSSRRASQCGVPSQKKRPTVLPLLIPNQAPPCWKHRVKKVCSTL</sequence>
<reference evidence="1 2" key="1">
    <citation type="journal article" date="2019" name="Nat. Ecol. Evol.">
        <title>Megaphylogeny resolves global patterns of mushroom evolution.</title>
        <authorList>
            <person name="Varga T."/>
            <person name="Krizsan K."/>
            <person name="Foldi C."/>
            <person name="Dima B."/>
            <person name="Sanchez-Garcia M."/>
            <person name="Sanchez-Ramirez S."/>
            <person name="Szollosi G.J."/>
            <person name="Szarkandi J.G."/>
            <person name="Papp V."/>
            <person name="Albert L."/>
            <person name="Andreopoulos W."/>
            <person name="Angelini C."/>
            <person name="Antonin V."/>
            <person name="Barry K.W."/>
            <person name="Bougher N.L."/>
            <person name="Buchanan P."/>
            <person name="Buyck B."/>
            <person name="Bense V."/>
            <person name="Catcheside P."/>
            <person name="Chovatia M."/>
            <person name="Cooper J."/>
            <person name="Damon W."/>
            <person name="Desjardin D."/>
            <person name="Finy P."/>
            <person name="Geml J."/>
            <person name="Haridas S."/>
            <person name="Hughes K."/>
            <person name="Justo A."/>
            <person name="Karasinski D."/>
            <person name="Kautmanova I."/>
            <person name="Kiss B."/>
            <person name="Kocsube S."/>
            <person name="Kotiranta H."/>
            <person name="LaButti K.M."/>
            <person name="Lechner B.E."/>
            <person name="Liimatainen K."/>
            <person name="Lipzen A."/>
            <person name="Lukacs Z."/>
            <person name="Mihaltcheva S."/>
            <person name="Morgado L.N."/>
            <person name="Niskanen T."/>
            <person name="Noordeloos M.E."/>
            <person name="Ohm R.A."/>
            <person name="Ortiz-Santana B."/>
            <person name="Ovrebo C."/>
            <person name="Racz N."/>
            <person name="Riley R."/>
            <person name="Savchenko A."/>
            <person name="Shiryaev A."/>
            <person name="Soop K."/>
            <person name="Spirin V."/>
            <person name="Szebenyi C."/>
            <person name="Tomsovsky M."/>
            <person name="Tulloss R.E."/>
            <person name="Uehling J."/>
            <person name="Grigoriev I.V."/>
            <person name="Vagvolgyi C."/>
            <person name="Papp T."/>
            <person name="Martin F.M."/>
            <person name="Miettinen O."/>
            <person name="Hibbett D.S."/>
            <person name="Nagy L.G."/>
        </authorList>
    </citation>
    <scope>NUCLEOTIDE SEQUENCE [LARGE SCALE GENOMIC DNA]</scope>
    <source>
        <strain evidence="1 2">FP101781</strain>
    </source>
</reference>
<keyword evidence="2" id="KW-1185">Reference proteome</keyword>
<dbReference type="Proteomes" id="UP000298030">
    <property type="component" value="Unassembled WGS sequence"/>
</dbReference>
<dbReference type="EMBL" id="QPFP01000330">
    <property type="protein sequence ID" value="TEB16418.1"/>
    <property type="molecule type" value="Genomic_DNA"/>
</dbReference>
<gene>
    <name evidence="1" type="ORF">FA13DRAFT_807498</name>
</gene>
<name>A0A4Y7S4Y5_COPMI</name>
<organism evidence="1 2">
    <name type="scientific">Coprinellus micaceus</name>
    <name type="common">Glistening ink-cap mushroom</name>
    <name type="synonym">Coprinus micaceus</name>
    <dbReference type="NCBI Taxonomy" id="71717"/>
    <lineage>
        <taxon>Eukaryota</taxon>
        <taxon>Fungi</taxon>
        <taxon>Dikarya</taxon>
        <taxon>Basidiomycota</taxon>
        <taxon>Agaricomycotina</taxon>
        <taxon>Agaricomycetes</taxon>
        <taxon>Agaricomycetidae</taxon>
        <taxon>Agaricales</taxon>
        <taxon>Agaricineae</taxon>
        <taxon>Psathyrellaceae</taxon>
        <taxon>Coprinellus</taxon>
    </lineage>
</organism>
<evidence type="ECO:0000313" key="2">
    <source>
        <dbReference type="Proteomes" id="UP000298030"/>
    </source>
</evidence>
<accession>A0A4Y7S4Y5</accession>
<comment type="caution">
    <text evidence="1">The sequence shown here is derived from an EMBL/GenBank/DDBJ whole genome shotgun (WGS) entry which is preliminary data.</text>
</comment>
<dbReference type="AlphaFoldDB" id="A0A4Y7S4Y5"/>
<proteinExistence type="predicted"/>
<evidence type="ECO:0000313" key="1">
    <source>
        <dbReference type="EMBL" id="TEB16418.1"/>
    </source>
</evidence>
<protein>
    <submittedName>
        <fullName evidence="1">Uncharacterized protein</fullName>
    </submittedName>
</protein>